<gene>
    <name evidence="2" type="ORF">LZC95_51475</name>
</gene>
<dbReference type="Pfam" id="PF07485">
    <property type="entry name" value="DUF1529"/>
    <property type="match status" value="2"/>
</dbReference>
<dbReference type="PROSITE" id="PS51257">
    <property type="entry name" value="PROKAR_LIPOPROTEIN"/>
    <property type="match status" value="1"/>
</dbReference>
<organism evidence="2 3">
    <name type="scientific">Pendulispora brunnea</name>
    <dbReference type="NCBI Taxonomy" id="2905690"/>
    <lineage>
        <taxon>Bacteria</taxon>
        <taxon>Pseudomonadati</taxon>
        <taxon>Myxococcota</taxon>
        <taxon>Myxococcia</taxon>
        <taxon>Myxococcales</taxon>
        <taxon>Sorangiineae</taxon>
        <taxon>Pendulisporaceae</taxon>
        <taxon>Pendulispora</taxon>
    </lineage>
</organism>
<accession>A0ABZ2K813</accession>
<dbReference type="Proteomes" id="UP001379533">
    <property type="component" value="Chromosome"/>
</dbReference>
<feature type="signal peptide" evidence="1">
    <location>
        <begin position="1"/>
        <end position="24"/>
    </location>
</feature>
<feature type="chain" id="PRO_5046331673" evidence="1">
    <location>
        <begin position="25"/>
        <end position="308"/>
    </location>
</feature>
<proteinExistence type="predicted"/>
<keyword evidence="1" id="KW-0732">Signal</keyword>
<evidence type="ECO:0000256" key="1">
    <source>
        <dbReference type="SAM" id="SignalP"/>
    </source>
</evidence>
<dbReference type="EMBL" id="CP089982">
    <property type="protein sequence ID" value="WXA94832.1"/>
    <property type="molecule type" value="Genomic_DNA"/>
</dbReference>
<name>A0ABZ2K813_9BACT</name>
<evidence type="ECO:0000313" key="2">
    <source>
        <dbReference type="EMBL" id="WXA94832.1"/>
    </source>
</evidence>
<dbReference type="InterPro" id="IPR011094">
    <property type="entry name" value="Uncharacterised_LppY/LpqO"/>
</dbReference>
<protein>
    <submittedName>
        <fullName evidence="2">DUF1259 domain-containing protein</fullName>
    </submittedName>
</protein>
<dbReference type="RefSeq" id="WP_394845442.1">
    <property type="nucleotide sequence ID" value="NZ_CP089982.1"/>
</dbReference>
<evidence type="ECO:0000313" key="3">
    <source>
        <dbReference type="Proteomes" id="UP001379533"/>
    </source>
</evidence>
<keyword evidence="3" id="KW-1185">Reference proteome</keyword>
<sequence length="308" mass="33276">MIITRPLSQLALALALGLTGCAGGARDAHVVTETTGATAHDYSSVARVFGKQGKPFPGGLYKFEFPRTDLKLTVRGLELSSSLTHTTSFIFYPMKNDQVMVMADFVATETEAQAVMSKLSGTSVKMAAMHKHLLSEEPRVLWIHLMANGDQAEIARLVHGALAQTGALGAAPPKPVEHTVDTAKLDQILGGTGVMDAGVRHYLFPRKESMKMHGMPVPSTFGAMASLRFQPTGEGKAAINGDFAMLADEVQGVVDTLRAHGIEIAELHHHDLWDEPRLFYLHFWANDDAVKLARALRAALDKTNVGPT</sequence>
<reference evidence="2 3" key="1">
    <citation type="submission" date="2021-12" db="EMBL/GenBank/DDBJ databases">
        <title>Discovery of the Pendulisporaceae a myxobacterial family with distinct sporulation behavior and unique specialized metabolism.</title>
        <authorList>
            <person name="Garcia R."/>
            <person name="Popoff A."/>
            <person name="Bader C.D."/>
            <person name="Loehr J."/>
            <person name="Walesch S."/>
            <person name="Walt C."/>
            <person name="Boldt J."/>
            <person name="Bunk B."/>
            <person name="Haeckl F.J.F.P.J."/>
            <person name="Gunesch A.P."/>
            <person name="Birkelbach J."/>
            <person name="Nuebel U."/>
            <person name="Pietschmann T."/>
            <person name="Bach T."/>
            <person name="Mueller R."/>
        </authorList>
    </citation>
    <scope>NUCLEOTIDE SEQUENCE [LARGE SCALE GENOMIC DNA]</scope>
    <source>
        <strain evidence="2 3">MSr12523</strain>
    </source>
</reference>